<keyword evidence="3" id="KW-1185">Reference proteome</keyword>
<feature type="compositionally biased region" description="Basic and acidic residues" evidence="1">
    <location>
        <begin position="38"/>
        <end position="53"/>
    </location>
</feature>
<comment type="caution">
    <text evidence="2">The sequence shown here is derived from an EMBL/GenBank/DDBJ whole genome shotgun (WGS) entry which is preliminary data.</text>
</comment>
<dbReference type="EMBL" id="VSRR010088712">
    <property type="protein sequence ID" value="MPC91705.1"/>
    <property type="molecule type" value="Genomic_DNA"/>
</dbReference>
<reference evidence="2 3" key="1">
    <citation type="submission" date="2019-05" db="EMBL/GenBank/DDBJ databases">
        <title>Another draft genome of Portunus trituberculatus and its Hox gene families provides insights of decapod evolution.</title>
        <authorList>
            <person name="Jeong J.-H."/>
            <person name="Song I."/>
            <person name="Kim S."/>
            <person name="Choi T."/>
            <person name="Kim D."/>
            <person name="Ryu S."/>
            <person name="Kim W."/>
        </authorList>
    </citation>
    <scope>NUCLEOTIDE SEQUENCE [LARGE SCALE GENOMIC DNA]</scope>
    <source>
        <tissue evidence="2">Muscle</tissue>
    </source>
</reference>
<gene>
    <name evidence="2" type="ORF">E2C01_086761</name>
</gene>
<dbReference type="AlphaFoldDB" id="A0A5B7JAL5"/>
<feature type="region of interest" description="Disordered" evidence="1">
    <location>
        <begin position="37"/>
        <end position="138"/>
    </location>
</feature>
<evidence type="ECO:0000313" key="2">
    <source>
        <dbReference type="EMBL" id="MPC91705.1"/>
    </source>
</evidence>
<organism evidence="2 3">
    <name type="scientific">Portunus trituberculatus</name>
    <name type="common">Swimming crab</name>
    <name type="synonym">Neptunus trituberculatus</name>
    <dbReference type="NCBI Taxonomy" id="210409"/>
    <lineage>
        <taxon>Eukaryota</taxon>
        <taxon>Metazoa</taxon>
        <taxon>Ecdysozoa</taxon>
        <taxon>Arthropoda</taxon>
        <taxon>Crustacea</taxon>
        <taxon>Multicrustacea</taxon>
        <taxon>Malacostraca</taxon>
        <taxon>Eumalacostraca</taxon>
        <taxon>Eucarida</taxon>
        <taxon>Decapoda</taxon>
        <taxon>Pleocyemata</taxon>
        <taxon>Brachyura</taxon>
        <taxon>Eubrachyura</taxon>
        <taxon>Portunoidea</taxon>
        <taxon>Portunidae</taxon>
        <taxon>Portuninae</taxon>
        <taxon>Portunus</taxon>
    </lineage>
</organism>
<evidence type="ECO:0000313" key="3">
    <source>
        <dbReference type="Proteomes" id="UP000324222"/>
    </source>
</evidence>
<dbReference type="Proteomes" id="UP000324222">
    <property type="component" value="Unassembled WGS sequence"/>
</dbReference>
<protein>
    <submittedName>
        <fullName evidence="2">Uncharacterized protein</fullName>
    </submittedName>
</protein>
<feature type="compositionally biased region" description="Polar residues" evidence="1">
    <location>
        <begin position="73"/>
        <end position="82"/>
    </location>
</feature>
<feature type="compositionally biased region" description="Polar residues" evidence="1">
    <location>
        <begin position="94"/>
        <end position="111"/>
    </location>
</feature>
<sequence>MKLPTRQPVCVAIATILNILQKLHKAVVVAHSCPPNHIGDHGHQKNDNRDETILRPSASPLTKRGQMQKHGKCSQTSYTFPWNNKPVAPHYHGLTSSKLATQKGGHNSQTETVEHPEQPSNMCLNSVPEPKSERVYLG</sequence>
<name>A0A5B7JAL5_PORTR</name>
<proteinExistence type="predicted"/>
<accession>A0A5B7JAL5</accession>
<evidence type="ECO:0000256" key="1">
    <source>
        <dbReference type="SAM" id="MobiDB-lite"/>
    </source>
</evidence>